<feature type="region of interest" description="Disordered" evidence="1">
    <location>
        <begin position="42"/>
        <end position="72"/>
    </location>
</feature>
<dbReference type="Proteomes" id="UP000615446">
    <property type="component" value="Unassembled WGS sequence"/>
</dbReference>
<name>A0A8H3LJ20_9GLOM</name>
<sequence length="136" mass="15555">MEYFYEELQDFIDPVFTASLSFFDAEESSSVVVFKNPDFYKNQKKTNKKKKKKKQKKNKNKQPVSTPPPSIPLIITTDAQIVTWSGSAQEQGKRLIKIFGTAAEPSGLRIFEAFLHKPEYFQKVSSNLKEKVGDQS</sequence>
<comment type="caution">
    <text evidence="2">The sequence shown here is derived from an EMBL/GenBank/DDBJ whole genome shotgun (WGS) entry which is preliminary data.</text>
</comment>
<accession>A0A8H3LJ20</accession>
<evidence type="ECO:0000313" key="2">
    <source>
        <dbReference type="EMBL" id="GES87924.1"/>
    </source>
</evidence>
<dbReference type="EMBL" id="BLAL01000173">
    <property type="protein sequence ID" value="GES87924.1"/>
    <property type="molecule type" value="Genomic_DNA"/>
</dbReference>
<gene>
    <name evidence="2" type="ORF">RCL2_001488800</name>
</gene>
<reference evidence="2" key="1">
    <citation type="submission" date="2019-10" db="EMBL/GenBank/DDBJ databases">
        <title>Conservation and host-specific expression of non-tandemly repeated heterogenous ribosome RNA gene in arbuscular mycorrhizal fungi.</title>
        <authorList>
            <person name="Maeda T."/>
            <person name="Kobayashi Y."/>
            <person name="Nakagawa T."/>
            <person name="Ezawa T."/>
            <person name="Yamaguchi K."/>
            <person name="Bino T."/>
            <person name="Nishimoto Y."/>
            <person name="Shigenobu S."/>
            <person name="Kawaguchi M."/>
        </authorList>
    </citation>
    <scope>NUCLEOTIDE SEQUENCE</scope>
    <source>
        <strain evidence="2">HR1</strain>
    </source>
</reference>
<dbReference type="AlphaFoldDB" id="A0A8H3LJ20"/>
<evidence type="ECO:0000256" key="1">
    <source>
        <dbReference type="SAM" id="MobiDB-lite"/>
    </source>
</evidence>
<feature type="compositionally biased region" description="Basic residues" evidence="1">
    <location>
        <begin position="42"/>
        <end position="60"/>
    </location>
</feature>
<evidence type="ECO:0000313" key="3">
    <source>
        <dbReference type="Proteomes" id="UP000615446"/>
    </source>
</evidence>
<proteinExistence type="predicted"/>
<protein>
    <submittedName>
        <fullName evidence="2">Uncharacterized protein</fullName>
    </submittedName>
</protein>
<organism evidence="2 3">
    <name type="scientific">Rhizophagus clarus</name>
    <dbReference type="NCBI Taxonomy" id="94130"/>
    <lineage>
        <taxon>Eukaryota</taxon>
        <taxon>Fungi</taxon>
        <taxon>Fungi incertae sedis</taxon>
        <taxon>Mucoromycota</taxon>
        <taxon>Glomeromycotina</taxon>
        <taxon>Glomeromycetes</taxon>
        <taxon>Glomerales</taxon>
        <taxon>Glomeraceae</taxon>
        <taxon>Rhizophagus</taxon>
    </lineage>
</organism>